<dbReference type="InterPro" id="IPR057207">
    <property type="entry name" value="FBXL15_LRR"/>
</dbReference>
<reference evidence="2" key="1">
    <citation type="submission" date="2021-01" db="EMBL/GenBank/DDBJ databases">
        <authorList>
            <person name="Corre E."/>
            <person name="Pelletier E."/>
            <person name="Niang G."/>
            <person name="Scheremetjew M."/>
            <person name="Finn R."/>
            <person name="Kale V."/>
            <person name="Holt S."/>
            <person name="Cochrane G."/>
            <person name="Meng A."/>
            <person name="Brown T."/>
            <person name="Cohen L."/>
        </authorList>
    </citation>
    <scope>NUCLEOTIDE SEQUENCE</scope>
    <source>
        <strain evidence="2">CCMP645</strain>
    </source>
</reference>
<organism evidence="2">
    <name type="scientific">Chrysotila carterae</name>
    <name type="common">Marine alga</name>
    <name type="synonym">Syracosphaera carterae</name>
    <dbReference type="NCBI Taxonomy" id="13221"/>
    <lineage>
        <taxon>Eukaryota</taxon>
        <taxon>Haptista</taxon>
        <taxon>Haptophyta</taxon>
        <taxon>Prymnesiophyceae</taxon>
        <taxon>Isochrysidales</taxon>
        <taxon>Isochrysidaceae</taxon>
        <taxon>Chrysotila</taxon>
    </lineage>
</organism>
<dbReference type="InterPro" id="IPR032675">
    <property type="entry name" value="LRR_dom_sf"/>
</dbReference>
<name>A0A7S4F9B8_CHRCT</name>
<evidence type="ECO:0000259" key="1">
    <source>
        <dbReference type="Pfam" id="PF25372"/>
    </source>
</evidence>
<dbReference type="PANTHER" id="PTHR13318">
    <property type="entry name" value="PARTNER OF PAIRED, ISOFORM B-RELATED"/>
    <property type="match status" value="1"/>
</dbReference>
<dbReference type="SMART" id="SM00367">
    <property type="entry name" value="LRR_CC"/>
    <property type="match status" value="4"/>
</dbReference>
<dbReference type="InterPro" id="IPR006553">
    <property type="entry name" value="Leu-rich_rpt_Cys-con_subtyp"/>
</dbReference>
<protein>
    <recommendedName>
        <fullName evidence="1">F-box/LRR-repeat protein 15-like leucin rich repeat domain-containing protein</fullName>
    </recommendedName>
</protein>
<dbReference type="Pfam" id="PF25372">
    <property type="entry name" value="DUF7885"/>
    <property type="match status" value="1"/>
</dbReference>
<gene>
    <name evidence="2" type="ORF">PCAR00345_LOCUS33759</name>
</gene>
<sequence length="362" mass="39735">MSGTDVIQRQYGVRTITSLRQLAVSKLCASWHANRYLGQLPLDLAKLVWAELKSQRAASGAQLSCSDMFPLVRDLWHAECLDFSDCGRWITNSSLQALGYIRSLRSVRLTACRFITDDGLVFLPSLPLHTIDVSWTPVSDVGMGAIAQCASLTSLNLTGLDRLTDRGVASLLKLTSLRRLALACTNITDAALDYLTYYSRYPDAATGSHGLSELAWLELSNTRLTDIGVGKLVAVLEDGKPYGKVFKKLEYLALSMTSGVGPSAVRQVRTKYGFDTPLPNAQRTLAKSNAVALDARDWVIRFMPTKDRQLQPPARSWEQSRLVNYVAQYTKEMAAAAAELEQSGGALPAHDAEGHKRQRLAA</sequence>
<dbReference type="EMBL" id="HBIZ01052786">
    <property type="protein sequence ID" value="CAE0781095.1"/>
    <property type="molecule type" value="Transcribed_RNA"/>
</dbReference>
<accession>A0A7S4F9B8</accession>
<dbReference type="GO" id="GO:0019005">
    <property type="term" value="C:SCF ubiquitin ligase complex"/>
    <property type="evidence" value="ECO:0007669"/>
    <property type="project" value="TreeGrafter"/>
</dbReference>
<proteinExistence type="predicted"/>
<dbReference type="PANTHER" id="PTHR13318:SF190">
    <property type="entry name" value="PARTNER OF PAIRED, ISOFORM B"/>
    <property type="match status" value="1"/>
</dbReference>
<evidence type="ECO:0000313" key="2">
    <source>
        <dbReference type="EMBL" id="CAE0781095.1"/>
    </source>
</evidence>
<dbReference type="Gene3D" id="3.80.10.10">
    <property type="entry name" value="Ribonuclease Inhibitor"/>
    <property type="match status" value="1"/>
</dbReference>
<dbReference type="SUPFAM" id="SSF52047">
    <property type="entry name" value="RNI-like"/>
    <property type="match status" value="1"/>
</dbReference>
<feature type="domain" description="F-box/LRR-repeat protein 15-like leucin rich repeat" evidence="1">
    <location>
        <begin position="86"/>
        <end position="176"/>
    </location>
</feature>
<dbReference type="GO" id="GO:0031146">
    <property type="term" value="P:SCF-dependent proteasomal ubiquitin-dependent protein catabolic process"/>
    <property type="evidence" value="ECO:0007669"/>
    <property type="project" value="TreeGrafter"/>
</dbReference>
<dbReference type="AlphaFoldDB" id="A0A7S4F9B8"/>